<evidence type="ECO:0000313" key="3">
    <source>
        <dbReference type="Proteomes" id="UP000625711"/>
    </source>
</evidence>
<reference evidence="2" key="1">
    <citation type="submission" date="2020-08" db="EMBL/GenBank/DDBJ databases">
        <title>Genome sequencing and assembly of the red palm weevil Rhynchophorus ferrugineus.</title>
        <authorList>
            <person name="Dias G.B."/>
            <person name="Bergman C.M."/>
            <person name="Manee M."/>
        </authorList>
    </citation>
    <scope>NUCLEOTIDE SEQUENCE</scope>
    <source>
        <strain evidence="2">AA-2017</strain>
        <tissue evidence="2">Whole larva</tissue>
    </source>
</reference>
<dbReference type="AlphaFoldDB" id="A0A834I9Z2"/>
<keyword evidence="3" id="KW-1185">Reference proteome</keyword>
<sequence length="67" mass="7579">MKIGGRVTRFSVVFRHPNRSDAQQAEMMNVPRWGLWSILGAYLMAVSLALPSSLVDEIKSSEMRNNK</sequence>
<feature type="non-terminal residue" evidence="2">
    <location>
        <position position="67"/>
    </location>
</feature>
<proteinExistence type="predicted"/>
<feature type="transmembrane region" description="Helical" evidence="1">
    <location>
        <begin position="33"/>
        <end position="55"/>
    </location>
</feature>
<keyword evidence="1" id="KW-0812">Transmembrane</keyword>
<evidence type="ECO:0000256" key="1">
    <source>
        <dbReference type="SAM" id="Phobius"/>
    </source>
</evidence>
<comment type="caution">
    <text evidence="2">The sequence shown here is derived from an EMBL/GenBank/DDBJ whole genome shotgun (WGS) entry which is preliminary data.</text>
</comment>
<keyword evidence="1" id="KW-1133">Transmembrane helix</keyword>
<dbReference type="Proteomes" id="UP000625711">
    <property type="component" value="Unassembled WGS sequence"/>
</dbReference>
<dbReference type="EMBL" id="JAACXV010005765">
    <property type="protein sequence ID" value="KAF7276729.1"/>
    <property type="molecule type" value="Genomic_DNA"/>
</dbReference>
<accession>A0A834I9Z2</accession>
<name>A0A834I9Z2_RHYFE</name>
<gene>
    <name evidence="2" type="ORF">GWI33_009880</name>
</gene>
<organism evidence="2 3">
    <name type="scientific">Rhynchophorus ferrugineus</name>
    <name type="common">Red palm weevil</name>
    <name type="synonym">Curculio ferrugineus</name>
    <dbReference type="NCBI Taxonomy" id="354439"/>
    <lineage>
        <taxon>Eukaryota</taxon>
        <taxon>Metazoa</taxon>
        <taxon>Ecdysozoa</taxon>
        <taxon>Arthropoda</taxon>
        <taxon>Hexapoda</taxon>
        <taxon>Insecta</taxon>
        <taxon>Pterygota</taxon>
        <taxon>Neoptera</taxon>
        <taxon>Endopterygota</taxon>
        <taxon>Coleoptera</taxon>
        <taxon>Polyphaga</taxon>
        <taxon>Cucujiformia</taxon>
        <taxon>Curculionidae</taxon>
        <taxon>Dryophthorinae</taxon>
        <taxon>Rhynchophorus</taxon>
    </lineage>
</organism>
<keyword evidence="1" id="KW-0472">Membrane</keyword>
<evidence type="ECO:0000313" key="2">
    <source>
        <dbReference type="EMBL" id="KAF7276729.1"/>
    </source>
</evidence>
<protein>
    <submittedName>
        <fullName evidence="2">Uncharacterized protein</fullName>
    </submittedName>
</protein>